<comment type="cofactor">
    <cofactor evidence="1">
        <name>thiamine diphosphate</name>
        <dbReference type="ChEBI" id="CHEBI:58937"/>
    </cofactor>
</comment>
<evidence type="ECO:0000256" key="4">
    <source>
        <dbReference type="ARBA" id="ARBA00023002"/>
    </source>
</evidence>
<evidence type="ECO:0000256" key="3">
    <source>
        <dbReference type="ARBA" id="ARBA00012277"/>
    </source>
</evidence>
<name>A0A7K1XVI1_9SPHI</name>
<dbReference type="Gene3D" id="3.40.50.920">
    <property type="match status" value="1"/>
</dbReference>
<evidence type="ECO:0000256" key="1">
    <source>
        <dbReference type="ARBA" id="ARBA00001964"/>
    </source>
</evidence>
<feature type="domain" description="Transketolase-like pyrimidine-binding" evidence="6">
    <location>
        <begin position="471"/>
        <end position="645"/>
    </location>
</feature>
<keyword evidence="4" id="KW-0560">Oxidoreductase</keyword>
<dbReference type="InterPro" id="IPR001017">
    <property type="entry name" value="DH_E1"/>
</dbReference>
<dbReference type="Gene3D" id="3.40.50.970">
    <property type="match status" value="2"/>
</dbReference>
<dbReference type="SUPFAM" id="SSF52922">
    <property type="entry name" value="TK C-terminal domain-like"/>
    <property type="match status" value="1"/>
</dbReference>
<dbReference type="Pfam" id="PF00676">
    <property type="entry name" value="E1_dh"/>
    <property type="match status" value="1"/>
</dbReference>
<dbReference type="PANTHER" id="PTHR42980">
    <property type="entry name" value="2-OXOISOVALERATE DEHYDROGENASE SUBUNIT BETA-RELATED"/>
    <property type="match status" value="1"/>
</dbReference>
<dbReference type="SMART" id="SM00861">
    <property type="entry name" value="Transket_pyr"/>
    <property type="match status" value="1"/>
</dbReference>
<keyword evidence="5" id="KW-0786">Thiamine pyrophosphate</keyword>
<proteinExistence type="predicted"/>
<dbReference type="InterPro" id="IPR029061">
    <property type="entry name" value="THDP-binding"/>
</dbReference>
<dbReference type="EMBL" id="WVHS01000002">
    <property type="protein sequence ID" value="MXV15003.1"/>
    <property type="molecule type" value="Genomic_DNA"/>
</dbReference>
<dbReference type="PANTHER" id="PTHR42980:SF1">
    <property type="entry name" value="2-OXOISOVALERATE DEHYDROGENASE SUBUNIT BETA, MITOCHONDRIAL"/>
    <property type="match status" value="1"/>
</dbReference>
<evidence type="ECO:0000313" key="8">
    <source>
        <dbReference type="Proteomes" id="UP000451233"/>
    </source>
</evidence>
<keyword evidence="8" id="KW-1185">Reference proteome</keyword>
<sequence length="805" mass="89739">MIESEVKVTNQFGVSALSFDAFKEIVINDYKIACESRQASLLGRREVLTGKAKFGIFGDGKEIAQIAMAKAFKNGDWRAGYYRDQTFMFATGMSTILEFFAQLYANPDTDFDPASAGRQMNCHYATRSLNDDGTWKNLAEMKNCSSDISTTGGQMARLVGLAQASKLFRNNPELEYLRNFSVNGNEVAFGTIGNGSTSEGVFFEAINAAGVMQVPMAISIWDDAYAISVPAELQTTKQDISEILKGFQRDEKGEGYEIFKVKGWDYPGLCETYETAIQICRTKHVPVMIHVVEMTQPQGHSTSGSHERYKAAHRLEWEKEYDCLLQMRKWMIESAIATDEQLDEIEDDAKIYVRHCQKKAWADFNIAIKAETDQLNKLLSATGNDEVQALSRALDSTVDPSRRDVMVTARRAIRILRNDQYDAKTQLVAWYQEQLAVNRERYNSKLFTDGVDSPLRVPVVAPEYEPDARLVDGREVLNACFDANFMRDPRIVAFGEDVGAIGDVNQGFAGLQVKFGTNRIFDTGIRENTIAGQGIGLAMRGLKPIAEIQYLDYLVYALTVLTDDLASLSYRTKAGQKSPVIVRTRGHRLEGIWHSGSPLGMILGSLRGMHICVPRNMTQAAGLYNTLLRGDEPALVIESLNGYRLKEKLPANVGDFTVPLGKAEVVLEGNDITVVSYGSTLRVVQEAAVELEKLDIRIEIIDPQTLLPFDTEQVCLASLRKTNKLLVVDEDLPGAASAFILQQILEVQNGYYYLDSQPQTLTAVDHRPPYGSDGDYFSKPSVDDVIEKVYHILSESNPGKFPKMW</sequence>
<evidence type="ECO:0000259" key="6">
    <source>
        <dbReference type="SMART" id="SM00861"/>
    </source>
</evidence>
<dbReference type="Pfam" id="PF02779">
    <property type="entry name" value="Transket_pyr"/>
    <property type="match status" value="1"/>
</dbReference>
<gene>
    <name evidence="7" type="ORF">GS398_06805</name>
</gene>
<dbReference type="GO" id="GO:0007584">
    <property type="term" value="P:response to nutrient"/>
    <property type="evidence" value="ECO:0007669"/>
    <property type="project" value="TreeGrafter"/>
</dbReference>
<dbReference type="Proteomes" id="UP000451233">
    <property type="component" value="Unassembled WGS sequence"/>
</dbReference>
<reference evidence="7 8" key="1">
    <citation type="submission" date="2019-11" db="EMBL/GenBank/DDBJ databases">
        <title>Pedobacter sp. HMF7056 Genome sequencing and assembly.</title>
        <authorList>
            <person name="Kang H."/>
            <person name="Kim H."/>
            <person name="Joh K."/>
        </authorList>
    </citation>
    <scope>NUCLEOTIDE SEQUENCE [LARGE SCALE GENOMIC DNA]</scope>
    <source>
        <strain evidence="7 8">HMF7056</strain>
    </source>
</reference>
<protein>
    <recommendedName>
        <fullName evidence="3">3-methyl-2-oxobutanoate dehydrogenase (2-methylpropanoyl-transferring)</fullName>
        <ecNumber evidence="3">1.2.4.4</ecNumber>
    </recommendedName>
</protein>
<evidence type="ECO:0000256" key="2">
    <source>
        <dbReference type="ARBA" id="ARBA00003906"/>
    </source>
</evidence>
<dbReference type="AlphaFoldDB" id="A0A7K1XVI1"/>
<dbReference type="RefSeq" id="WP_160906028.1">
    <property type="nucleotide sequence ID" value="NZ_WVHS01000002.1"/>
</dbReference>
<dbReference type="GO" id="GO:0009083">
    <property type="term" value="P:branched-chain amino acid catabolic process"/>
    <property type="evidence" value="ECO:0007669"/>
    <property type="project" value="TreeGrafter"/>
</dbReference>
<comment type="function">
    <text evidence="2">E1 component of the 2-oxoglutarate dehydrogenase (OGDH) complex which catalyzes the decarboxylation of 2-oxoglutarate, the first step in the conversion of 2-oxoglutarate to succinyl-CoA and CO(2).</text>
</comment>
<dbReference type="SUPFAM" id="SSF52518">
    <property type="entry name" value="Thiamin diphosphate-binding fold (THDP-binding)"/>
    <property type="match status" value="2"/>
</dbReference>
<dbReference type="InterPro" id="IPR033248">
    <property type="entry name" value="Transketolase_C"/>
</dbReference>
<dbReference type="GO" id="GO:0003863">
    <property type="term" value="F:branched-chain 2-oxo acid dehydrogenase activity"/>
    <property type="evidence" value="ECO:0007669"/>
    <property type="project" value="UniProtKB-EC"/>
</dbReference>
<dbReference type="EC" id="1.2.4.4" evidence="3"/>
<dbReference type="InterPro" id="IPR009014">
    <property type="entry name" value="Transketo_C/PFOR_II"/>
</dbReference>
<dbReference type="InterPro" id="IPR005475">
    <property type="entry name" value="Transketolase-like_Pyr-bd"/>
</dbReference>
<dbReference type="CDD" id="cd02000">
    <property type="entry name" value="TPP_E1_PDC_ADC_BCADC"/>
    <property type="match status" value="1"/>
</dbReference>
<dbReference type="Pfam" id="PF02780">
    <property type="entry name" value="Transketolase_C"/>
    <property type="match status" value="1"/>
</dbReference>
<evidence type="ECO:0000313" key="7">
    <source>
        <dbReference type="EMBL" id="MXV15003.1"/>
    </source>
</evidence>
<accession>A0A7K1XVI1</accession>
<comment type="caution">
    <text evidence="7">The sequence shown here is derived from an EMBL/GenBank/DDBJ whole genome shotgun (WGS) entry which is preliminary data.</text>
</comment>
<organism evidence="7 8">
    <name type="scientific">Hufsiella ginkgonis</name>
    <dbReference type="NCBI Taxonomy" id="2695274"/>
    <lineage>
        <taxon>Bacteria</taxon>
        <taxon>Pseudomonadati</taxon>
        <taxon>Bacteroidota</taxon>
        <taxon>Sphingobacteriia</taxon>
        <taxon>Sphingobacteriales</taxon>
        <taxon>Sphingobacteriaceae</taxon>
        <taxon>Hufsiella</taxon>
    </lineage>
</organism>
<evidence type="ECO:0000256" key="5">
    <source>
        <dbReference type="ARBA" id="ARBA00023052"/>
    </source>
</evidence>